<dbReference type="AlphaFoldDB" id="A0A0N0M0N4"/>
<protein>
    <submittedName>
        <fullName evidence="1">Uncharacterized protein</fullName>
    </submittedName>
</protein>
<accession>A0A0N0M0N4</accession>
<evidence type="ECO:0000313" key="2">
    <source>
        <dbReference type="Proteomes" id="UP000037848"/>
    </source>
</evidence>
<gene>
    <name evidence="1" type="ORF">ADS77_06160</name>
</gene>
<proteinExistence type="predicted"/>
<dbReference type="PATRIC" id="fig|187330.3.peg.3212"/>
<dbReference type="Proteomes" id="UP000037848">
    <property type="component" value="Unassembled WGS sequence"/>
</dbReference>
<comment type="caution">
    <text evidence="1">The sequence shown here is derived from an EMBL/GenBank/DDBJ whole genome shotgun (WGS) entry which is preliminary data.</text>
</comment>
<keyword evidence="2" id="KW-1185">Reference proteome</keyword>
<name>A0A0N0M0N4_9GAMM</name>
<dbReference type="RefSeq" id="WP_054203581.1">
    <property type="nucleotide sequence ID" value="NZ_LHPH01000005.1"/>
</dbReference>
<dbReference type="EMBL" id="LHPH01000005">
    <property type="protein sequence ID" value="KPH64268.1"/>
    <property type="molecule type" value="Genomic_DNA"/>
</dbReference>
<reference evidence="1 2" key="1">
    <citation type="submission" date="2015-08" db="EMBL/GenBank/DDBJ databases">
        <title>Draft Genome Sequence of Pseudoalteromonas porphyrae UCD-SED14.</title>
        <authorList>
            <person name="Coil D.A."/>
            <person name="Jospin G."/>
            <person name="Lee R.D."/>
            <person name="Eisen J.A."/>
        </authorList>
    </citation>
    <scope>NUCLEOTIDE SEQUENCE [LARGE SCALE GENOMIC DNA]</scope>
    <source>
        <strain evidence="1 2">UCD-SED14</strain>
    </source>
</reference>
<dbReference type="OrthoDB" id="6297451at2"/>
<dbReference type="STRING" id="187330.AMS58_03195"/>
<organism evidence="1 2">
    <name type="scientific">Pseudoalteromonas porphyrae</name>
    <dbReference type="NCBI Taxonomy" id="187330"/>
    <lineage>
        <taxon>Bacteria</taxon>
        <taxon>Pseudomonadati</taxon>
        <taxon>Pseudomonadota</taxon>
        <taxon>Gammaproteobacteria</taxon>
        <taxon>Alteromonadales</taxon>
        <taxon>Pseudoalteromonadaceae</taxon>
        <taxon>Pseudoalteromonas</taxon>
    </lineage>
</organism>
<sequence>MSDYIESEFVDEYQTDSAIKEHSDVHGSDIVNVLLPLKLYEMTIKHRVLAELGELSHFILSVMGKYDLTVQDIEEVTRLSEIQIRPVVDRMKALKFISDSESVLTETGKRAAFILEYIHNKQVPLYIDQNYASRNNNHDWFIAVEGENSLREISKRCFIVPLPQNARFNPIEDCFKQSQRFQNNYFEILPNILPEFNQILDDSNATWKQEWDVGFRSHACDKSMGIPIDLELKNFVEAKEKSNEKTLRLYTELLRLKVKFSLPKGIDFKEFENIKPKNFIYSDNDQRIYDYIDFEVEVDEDKRLYSEGLFNEKESALDLLAHSIAFIDEDAQLYSRENSFDKGWQLHEYSYEEVIGSIKNPGIIRIKA</sequence>
<evidence type="ECO:0000313" key="1">
    <source>
        <dbReference type="EMBL" id="KPH64268.1"/>
    </source>
</evidence>